<protein>
    <submittedName>
        <fullName evidence="1">Uncharacterized protein</fullName>
    </submittedName>
</protein>
<sequence length="233" mass="26309">MVENYSHRSLTYQTDNLPAISEIAKLLHGMTQDDYYAGLWSSQLPEALLWLQGKSTMRIQRARSACLLGVGLRYAAAADIDIVSVDIQPSGSNAFGGVLGIKLEVETVLIPIQATSILPYSVSTYNIIDPEKKWAIERDMIYVNLDPYYYDPNKPTESAIEVKKYDSLFLIFVGTLKSEDYAENPSFLALRYLKEDERGNSIFRRAGVTFVDEWSMYLLDRIQAATKESIVLI</sequence>
<dbReference type="Proteomes" id="UP000297910">
    <property type="component" value="Unassembled WGS sequence"/>
</dbReference>
<dbReference type="AlphaFoldDB" id="A0A4Z1FYB5"/>
<evidence type="ECO:0000313" key="1">
    <source>
        <dbReference type="EMBL" id="TGO28638.1"/>
    </source>
</evidence>
<reference evidence="1 2" key="1">
    <citation type="submission" date="2017-12" db="EMBL/GenBank/DDBJ databases">
        <title>Comparative genomics of Botrytis spp.</title>
        <authorList>
            <person name="Valero-Jimenez C.A."/>
            <person name="Tapia P."/>
            <person name="Veloso J."/>
            <person name="Silva-Moreno E."/>
            <person name="Staats M."/>
            <person name="Valdes J.H."/>
            <person name="Van Kan J.A.L."/>
        </authorList>
    </citation>
    <scope>NUCLEOTIDE SEQUENCE [LARGE SCALE GENOMIC DNA]</scope>
    <source>
        <strain evidence="1 2">Bp0003</strain>
    </source>
</reference>
<dbReference type="EMBL" id="PQXI01000025">
    <property type="protein sequence ID" value="TGO28638.1"/>
    <property type="molecule type" value="Genomic_DNA"/>
</dbReference>
<proteinExistence type="predicted"/>
<keyword evidence="2" id="KW-1185">Reference proteome</keyword>
<accession>A0A4Z1FYB5</accession>
<evidence type="ECO:0000313" key="2">
    <source>
        <dbReference type="Proteomes" id="UP000297910"/>
    </source>
</evidence>
<organism evidence="1 2">
    <name type="scientific">Botrytis paeoniae</name>
    <dbReference type="NCBI Taxonomy" id="278948"/>
    <lineage>
        <taxon>Eukaryota</taxon>
        <taxon>Fungi</taxon>
        <taxon>Dikarya</taxon>
        <taxon>Ascomycota</taxon>
        <taxon>Pezizomycotina</taxon>
        <taxon>Leotiomycetes</taxon>
        <taxon>Helotiales</taxon>
        <taxon>Sclerotiniaceae</taxon>
        <taxon>Botrytis</taxon>
    </lineage>
</organism>
<dbReference type="PANTHER" id="PTHR33112:SF8">
    <property type="entry name" value="HETEROKARYON INCOMPATIBILITY DOMAIN-CONTAINING PROTEIN"/>
    <property type="match status" value="1"/>
</dbReference>
<dbReference type="PANTHER" id="PTHR33112">
    <property type="entry name" value="DOMAIN PROTEIN, PUTATIVE-RELATED"/>
    <property type="match status" value="1"/>
</dbReference>
<comment type="caution">
    <text evidence="1">The sequence shown here is derived from an EMBL/GenBank/DDBJ whole genome shotgun (WGS) entry which is preliminary data.</text>
</comment>
<gene>
    <name evidence="1" type="ORF">BPAE_0025g00470</name>
</gene>
<name>A0A4Z1FYB5_9HELO</name>